<reference evidence="1" key="1">
    <citation type="submission" date="2022-04" db="EMBL/GenBank/DDBJ databases">
        <title>Genome of the entomopathogenic fungus Entomophthora muscae.</title>
        <authorList>
            <person name="Elya C."/>
            <person name="Lovett B.R."/>
            <person name="Lee E."/>
            <person name="Macias A.M."/>
            <person name="Hajek A.E."/>
            <person name="De Bivort B.L."/>
            <person name="Kasson M.T."/>
            <person name="De Fine Licht H.H."/>
            <person name="Stajich J.E."/>
        </authorList>
    </citation>
    <scope>NUCLEOTIDE SEQUENCE</scope>
    <source>
        <strain evidence="1">Berkeley</strain>
    </source>
</reference>
<gene>
    <name evidence="1" type="ORF">DSO57_1016375</name>
</gene>
<proteinExistence type="predicted"/>
<organism evidence="1 2">
    <name type="scientific">Entomophthora muscae</name>
    <dbReference type="NCBI Taxonomy" id="34485"/>
    <lineage>
        <taxon>Eukaryota</taxon>
        <taxon>Fungi</taxon>
        <taxon>Fungi incertae sedis</taxon>
        <taxon>Zoopagomycota</taxon>
        <taxon>Entomophthoromycotina</taxon>
        <taxon>Entomophthoromycetes</taxon>
        <taxon>Entomophthorales</taxon>
        <taxon>Entomophthoraceae</taxon>
        <taxon>Entomophthora</taxon>
    </lineage>
</organism>
<evidence type="ECO:0000313" key="1">
    <source>
        <dbReference type="EMBL" id="KAJ9050231.1"/>
    </source>
</evidence>
<evidence type="ECO:0000313" key="2">
    <source>
        <dbReference type="Proteomes" id="UP001165960"/>
    </source>
</evidence>
<sequence>MYTVTKPTTTNPRYPLEESTWEPLSNLINTQEAIQLYLNKKNWEGGSSGKEGDDVRIDNSPPLEPQAQERESNPEPGFPQAAGPVDRETACLHFSGFEPPQADIEEDDPPRKVDQAKESTALSEVPITTPNGGDPSTIGLMSLKSSPATNQEPTQGRGTSPQLGPMTSMLKQDNKVAKLGATTNERTPGPSAILLPLDPSPQFPSPALHNALMTPHKNVKFGGGVLYRPKDPALQTYCHFEIKVMLLWLIQLLPYFVFAVYQFSSRSPGPPAPLPTVFCPFGVPFGPVHFTEYPLKPKYKDYTPEKIIKLDPLACI</sequence>
<dbReference type="Proteomes" id="UP001165960">
    <property type="component" value="Unassembled WGS sequence"/>
</dbReference>
<dbReference type="EMBL" id="QTSX02007166">
    <property type="protein sequence ID" value="KAJ9050231.1"/>
    <property type="molecule type" value="Genomic_DNA"/>
</dbReference>
<keyword evidence="2" id="KW-1185">Reference proteome</keyword>
<name>A0ACC2RJN0_9FUNG</name>
<protein>
    <submittedName>
        <fullName evidence="1">Uncharacterized protein</fullName>
    </submittedName>
</protein>
<comment type="caution">
    <text evidence="1">The sequence shown here is derived from an EMBL/GenBank/DDBJ whole genome shotgun (WGS) entry which is preliminary data.</text>
</comment>
<accession>A0ACC2RJN0</accession>